<gene>
    <name evidence="2" type="ORF">KU392_10110</name>
</gene>
<evidence type="ECO:0000313" key="2">
    <source>
        <dbReference type="EMBL" id="MBV4397602.1"/>
    </source>
</evidence>
<feature type="domain" description="ABC-type transport auxiliary lipoprotein component" evidence="1">
    <location>
        <begin position="39"/>
        <end position="200"/>
    </location>
</feature>
<name>A0ABS6NPQ3_9BURK</name>
<dbReference type="EMBL" id="JAHSPR010000007">
    <property type="protein sequence ID" value="MBV4397602.1"/>
    <property type="molecule type" value="Genomic_DNA"/>
</dbReference>
<keyword evidence="3" id="KW-1185">Reference proteome</keyword>
<evidence type="ECO:0000313" key="3">
    <source>
        <dbReference type="Proteomes" id="UP000722165"/>
    </source>
</evidence>
<evidence type="ECO:0000259" key="1">
    <source>
        <dbReference type="Pfam" id="PF03886"/>
    </source>
</evidence>
<dbReference type="Proteomes" id="UP000722165">
    <property type="component" value="Unassembled WGS sequence"/>
</dbReference>
<dbReference type="InterPro" id="IPR005586">
    <property type="entry name" value="ABC_trans_aux"/>
</dbReference>
<proteinExistence type="predicted"/>
<dbReference type="RefSeq" id="WP_217735211.1">
    <property type="nucleotide sequence ID" value="NZ_CP130490.1"/>
</dbReference>
<sequence>MKLIHQQSGILKRVAYALCLANMIGLAVGCASAPPVRYYSLQPQLQSSTVTGDAPIGLQIALPQIPESVDRPQLMVRDPAEPQLMYALNADRWAGSVADEIGQSLSFYLAGQLGAINVQNLPVVPGSLPVWTVQSNVQQFELMPGHSALLDVVWTLKPPSGTRASWICQTRISVPVTQKDAASVVDGQQQAIRLLANEMARKINPGVVAADNAMQASVQTRACRES</sequence>
<dbReference type="Gene3D" id="3.40.50.10610">
    <property type="entry name" value="ABC-type transport auxiliary lipoprotein component"/>
    <property type="match status" value="1"/>
</dbReference>
<comment type="caution">
    <text evidence="2">The sequence shown here is derived from an EMBL/GenBank/DDBJ whole genome shotgun (WGS) entry which is preliminary data.</text>
</comment>
<organism evidence="2 3">
    <name type="scientific">Advenella alkanexedens</name>
    <dbReference type="NCBI Taxonomy" id="1481665"/>
    <lineage>
        <taxon>Bacteria</taxon>
        <taxon>Pseudomonadati</taxon>
        <taxon>Pseudomonadota</taxon>
        <taxon>Betaproteobacteria</taxon>
        <taxon>Burkholderiales</taxon>
        <taxon>Alcaligenaceae</taxon>
    </lineage>
</organism>
<protein>
    <submittedName>
        <fullName evidence="2">PqiC family protein</fullName>
    </submittedName>
</protein>
<dbReference type="Pfam" id="PF03886">
    <property type="entry name" value="ABC_trans_aux"/>
    <property type="match status" value="1"/>
</dbReference>
<reference evidence="2 3" key="1">
    <citation type="submission" date="2021-06" db="EMBL/GenBank/DDBJ databases">
        <authorList>
            <person name="Lu T."/>
            <person name="Wang Q."/>
            <person name="Han X."/>
        </authorList>
    </citation>
    <scope>NUCLEOTIDE SEQUENCE [LARGE SCALE GENOMIC DNA]</scope>
    <source>
        <strain evidence="2 3">LAM0050</strain>
    </source>
</reference>
<dbReference type="PROSITE" id="PS51257">
    <property type="entry name" value="PROKAR_LIPOPROTEIN"/>
    <property type="match status" value="1"/>
</dbReference>
<accession>A0ABS6NPQ3</accession>
<dbReference type="SUPFAM" id="SSF159594">
    <property type="entry name" value="XCC0632-like"/>
    <property type="match status" value="1"/>
</dbReference>